<dbReference type="InParanoid" id="A0A804QBW2"/>
<proteinExistence type="predicted"/>
<dbReference type="Proteomes" id="UP000007305">
    <property type="component" value="Chromosome 7"/>
</dbReference>
<evidence type="ECO:0000256" key="1">
    <source>
        <dbReference type="SAM" id="MobiDB-lite"/>
    </source>
</evidence>
<dbReference type="EnsemblPlants" id="Zm00001eb316480_T001">
    <property type="protein sequence ID" value="Zm00001eb316480_P001"/>
    <property type="gene ID" value="Zm00001eb316480"/>
</dbReference>
<evidence type="ECO:0000313" key="3">
    <source>
        <dbReference type="Proteomes" id="UP000007305"/>
    </source>
</evidence>
<feature type="region of interest" description="Disordered" evidence="1">
    <location>
        <begin position="201"/>
        <end position="221"/>
    </location>
</feature>
<organism evidence="2 3">
    <name type="scientific">Zea mays</name>
    <name type="common">Maize</name>
    <dbReference type="NCBI Taxonomy" id="4577"/>
    <lineage>
        <taxon>Eukaryota</taxon>
        <taxon>Viridiplantae</taxon>
        <taxon>Streptophyta</taxon>
        <taxon>Embryophyta</taxon>
        <taxon>Tracheophyta</taxon>
        <taxon>Spermatophyta</taxon>
        <taxon>Magnoliopsida</taxon>
        <taxon>Liliopsida</taxon>
        <taxon>Poales</taxon>
        <taxon>Poaceae</taxon>
        <taxon>PACMAD clade</taxon>
        <taxon>Panicoideae</taxon>
        <taxon>Andropogonodae</taxon>
        <taxon>Andropogoneae</taxon>
        <taxon>Tripsacinae</taxon>
        <taxon>Zea</taxon>
    </lineage>
</organism>
<evidence type="ECO:0000313" key="2">
    <source>
        <dbReference type="EnsemblPlants" id="Zm00001eb316480_P001"/>
    </source>
</evidence>
<accession>A0A804QBW2</accession>
<dbReference type="Gramene" id="Zm00001eb316480_T001">
    <property type="protein sequence ID" value="Zm00001eb316480_P001"/>
    <property type="gene ID" value="Zm00001eb316480"/>
</dbReference>
<name>A0A804QBW2_MAIZE</name>
<keyword evidence="3" id="KW-1185">Reference proteome</keyword>
<feature type="region of interest" description="Disordered" evidence="1">
    <location>
        <begin position="41"/>
        <end position="130"/>
    </location>
</feature>
<sequence>MLLSFNFKAQGARLVEASLEDHAGLLAAVGTFLTDLPHAPRFSTPPPRQLSPTAAAAHRPAPIAWPTPMPPWLRSSTRPRPAHIPPPTVDPRLAVHSTPDLRLRPLPGHPYSRRSQPRLRPPDSAPPPGVLCHSARPPRAVAAATGAHGRCKPYCDSDNKVCEFIGSWHSLSLHELPIHADEQATVETEVQQVEIAEQELIEGEEQVVEEEPPNTEEFDLI</sequence>
<dbReference type="AlphaFoldDB" id="A0A804QBW2"/>
<reference evidence="2" key="3">
    <citation type="submission" date="2021-05" db="UniProtKB">
        <authorList>
            <consortium name="EnsemblPlants"/>
        </authorList>
    </citation>
    <scope>IDENTIFICATION</scope>
    <source>
        <strain evidence="2">cv. B73</strain>
    </source>
</reference>
<reference evidence="2" key="2">
    <citation type="submission" date="2019-07" db="EMBL/GenBank/DDBJ databases">
        <authorList>
            <person name="Seetharam A."/>
            <person name="Woodhouse M."/>
            <person name="Cannon E."/>
        </authorList>
    </citation>
    <scope>NUCLEOTIDE SEQUENCE [LARGE SCALE GENOMIC DNA]</scope>
    <source>
        <strain evidence="2">cv. B73</strain>
    </source>
</reference>
<feature type="compositionally biased region" description="Low complexity" evidence="1">
    <location>
        <begin position="52"/>
        <end position="62"/>
    </location>
</feature>
<protein>
    <submittedName>
        <fullName evidence="2">Uncharacterized protein</fullName>
    </submittedName>
</protein>
<reference evidence="3" key="1">
    <citation type="submission" date="2015-12" db="EMBL/GenBank/DDBJ databases">
        <title>Update maize B73 reference genome by single molecule sequencing technologies.</title>
        <authorList>
            <consortium name="Maize Genome Sequencing Project"/>
            <person name="Ware D."/>
        </authorList>
    </citation>
    <scope>NUCLEOTIDE SEQUENCE [LARGE SCALE GENOMIC DNA]</scope>
    <source>
        <strain evidence="3">cv. B73</strain>
    </source>
</reference>